<dbReference type="RefSeq" id="WP_205354951.1">
    <property type="nucleotide sequence ID" value="NZ_JADKYB010000001.1"/>
</dbReference>
<evidence type="ECO:0000313" key="3">
    <source>
        <dbReference type="Proteomes" id="UP000749040"/>
    </source>
</evidence>
<dbReference type="EMBL" id="JADKYB010000001">
    <property type="protein sequence ID" value="MBM9503065.1"/>
    <property type="molecule type" value="Genomic_DNA"/>
</dbReference>
<dbReference type="InterPro" id="IPR006311">
    <property type="entry name" value="TAT_signal"/>
</dbReference>
<organism evidence="2 3">
    <name type="scientific">Actinacidiphila acididurans</name>
    <dbReference type="NCBI Taxonomy" id="2784346"/>
    <lineage>
        <taxon>Bacteria</taxon>
        <taxon>Bacillati</taxon>
        <taxon>Actinomycetota</taxon>
        <taxon>Actinomycetes</taxon>
        <taxon>Kitasatosporales</taxon>
        <taxon>Streptomycetaceae</taxon>
        <taxon>Actinacidiphila</taxon>
    </lineage>
</organism>
<name>A0ABS2TI95_9ACTN</name>
<feature type="signal peptide" evidence="1">
    <location>
        <begin position="1"/>
        <end position="19"/>
    </location>
</feature>
<proteinExistence type="predicted"/>
<dbReference type="Proteomes" id="UP000749040">
    <property type="component" value="Unassembled WGS sequence"/>
</dbReference>
<feature type="chain" id="PRO_5045558725" description="Tat pathway signal sequence domain protein" evidence="1">
    <location>
        <begin position="20"/>
        <end position="223"/>
    </location>
</feature>
<keyword evidence="3" id="KW-1185">Reference proteome</keyword>
<reference evidence="2 3" key="1">
    <citation type="submission" date="2021-01" db="EMBL/GenBank/DDBJ databases">
        <title>Streptomyces acididurans sp. nov., isolated from a peat swamp forest soil.</title>
        <authorList>
            <person name="Chantavorakit T."/>
            <person name="Duangmal K."/>
        </authorList>
    </citation>
    <scope>NUCLEOTIDE SEQUENCE [LARGE SCALE GENOMIC DNA]</scope>
    <source>
        <strain evidence="2 3">KK5PA1</strain>
    </source>
</reference>
<sequence>MNRRRFLGAAAVAAGASLAGGGPAGSAAAAAEPAGADVHRQHIRLTQPSGRVITFDKHEDLLTVTQPDGSVACLAHPRASFDGFTAASQWSVAQAGYFRAYATWLYLIEAFVFTYPGVEITEIEPWIENGETWRVLDVTFPPTIDTHSTTQRYYFDAAGFMVRLDYEPVINASLPTAHYQPERAAVDGAVITTEHEIFSRNADRTPDRSLVRISLNVTGITLR</sequence>
<keyword evidence="1" id="KW-0732">Signal</keyword>
<evidence type="ECO:0000313" key="2">
    <source>
        <dbReference type="EMBL" id="MBM9503065.1"/>
    </source>
</evidence>
<dbReference type="PROSITE" id="PS51318">
    <property type="entry name" value="TAT"/>
    <property type="match status" value="1"/>
</dbReference>
<protein>
    <recommendedName>
        <fullName evidence="4">Tat pathway signal sequence domain protein</fullName>
    </recommendedName>
</protein>
<comment type="caution">
    <text evidence="2">The sequence shown here is derived from an EMBL/GenBank/DDBJ whole genome shotgun (WGS) entry which is preliminary data.</text>
</comment>
<accession>A0ABS2TI95</accession>
<evidence type="ECO:0008006" key="4">
    <source>
        <dbReference type="Google" id="ProtNLM"/>
    </source>
</evidence>
<gene>
    <name evidence="2" type="ORF">ITX44_00655</name>
</gene>
<evidence type="ECO:0000256" key="1">
    <source>
        <dbReference type="SAM" id="SignalP"/>
    </source>
</evidence>